<dbReference type="AlphaFoldDB" id="A0A1F7TZ24"/>
<sequence>MMFVITIDVGAANSSVALGTLGWSVIFGVVFVALAVAVLFAVRAWRLSKRRDTGGEIADTVLRIRLPRFATDAEGKGGVELRQVQEDIAVAETFFTSIGGKTPQHGFKVWWNGRTDRASFETVAKDGVISFYAVMPPQLVDQTIQQLNAQFPAAEIERAADYNLFAPSGVVLGSYLSLKRESLFPIKTYRELESDPLNALLNALAKVAKTDGAAIQFTIRSSKPKWREKSFQVVENLHKGATLKEALKGKRFKPGKKKGGLFGELVLQNPSNAQDVPEPQRQMTQREQEMAKNIEDKGSKAGMDVNIRVIASAANIGVTQGILNNVLNSFSQYNIYEYGNAFEVTAPKNPKKIVHDFIHRNFVEAHGFVLNTQEMASLWHPPLPGTETSNIDWLEARAGAAPANVASEGLYLGQNTFRGKETPIYIKEKDRQRHMYFIGKSGSGKTTMLKALALQDIRAGHGVCYVDPHGDAIESLLGNIPMERIDDVIVFSPYDKDMPIGLNMLEAPNEDLRDFAVGEMISIFYKLFPPDMIGPMFEHHMRNVMLTLMADINDPGTIAEIPGMFSDEQVQKKWIARVKDHVVRAYWEQEVAKTSDFHKSETLGYLISKVGRFVEDEMMRNIIGQNKSGFDFRDVMDHQKILFLDLSKGKTGEINSKLLGLIVVTKLQMAAMARADMPEEQRKDFFLYIDEFQNYVTPSIATILSEARKYRLNLIIAHQYMSQVVENGDTQIRDAILGNVGSMFVSRIGPEDTDTFEKIFHPVFTPTDLINSDKFTWYVRMIVDNASVTPFTMCGPSDLKEFPDVASKIRQLSRVRFGRPRAEVAAEILERSRMSIDAPLPAPQGRMV</sequence>
<dbReference type="SUPFAM" id="SSF52540">
    <property type="entry name" value="P-loop containing nucleoside triphosphate hydrolases"/>
    <property type="match status" value="1"/>
</dbReference>
<evidence type="ECO:0000259" key="2">
    <source>
        <dbReference type="SMART" id="SM00382"/>
    </source>
</evidence>
<reference evidence="3 4" key="1">
    <citation type="journal article" date="2016" name="Nat. Commun.">
        <title>Thousands of microbial genomes shed light on interconnected biogeochemical processes in an aquifer system.</title>
        <authorList>
            <person name="Anantharaman K."/>
            <person name="Brown C.T."/>
            <person name="Hug L.A."/>
            <person name="Sharon I."/>
            <person name="Castelle C.J."/>
            <person name="Probst A.J."/>
            <person name="Thomas B.C."/>
            <person name="Singh A."/>
            <person name="Wilkins M.J."/>
            <person name="Karaoz U."/>
            <person name="Brodie E.L."/>
            <person name="Williams K.H."/>
            <person name="Hubbard S.S."/>
            <person name="Banfield J.F."/>
        </authorList>
    </citation>
    <scope>NUCLEOTIDE SEQUENCE [LARGE SCALE GENOMIC DNA]</scope>
</reference>
<keyword evidence="1" id="KW-0472">Membrane</keyword>
<dbReference type="InterPro" id="IPR027417">
    <property type="entry name" value="P-loop_NTPase"/>
</dbReference>
<dbReference type="InterPro" id="IPR019476">
    <property type="entry name" value="T4SS_TraD_DNA-bd"/>
</dbReference>
<dbReference type="SMART" id="SM00382">
    <property type="entry name" value="AAA"/>
    <property type="match status" value="1"/>
</dbReference>
<feature type="domain" description="AAA+ ATPase" evidence="2">
    <location>
        <begin position="431"/>
        <end position="754"/>
    </location>
</feature>
<dbReference type="Pfam" id="PF10412">
    <property type="entry name" value="TrwB_AAD_bind"/>
    <property type="match status" value="1"/>
</dbReference>
<keyword evidence="1" id="KW-0812">Transmembrane</keyword>
<gene>
    <name evidence="3" type="ORF">A3C17_02305</name>
</gene>
<dbReference type="STRING" id="1802389.A3C17_02305"/>
<evidence type="ECO:0000313" key="4">
    <source>
        <dbReference type="Proteomes" id="UP000177097"/>
    </source>
</evidence>
<name>A0A1F7TZ24_9BACT</name>
<dbReference type="CDD" id="cd01127">
    <property type="entry name" value="TrwB_TraG_TraD_VirD4"/>
    <property type="match status" value="1"/>
</dbReference>
<dbReference type="PANTHER" id="PTHR30121:SF11">
    <property type="entry name" value="AAA+ ATPASE DOMAIN-CONTAINING PROTEIN"/>
    <property type="match status" value="1"/>
</dbReference>
<comment type="caution">
    <text evidence="3">The sequence shown here is derived from an EMBL/GenBank/DDBJ whole genome shotgun (WGS) entry which is preliminary data.</text>
</comment>
<accession>A0A1F7TZ24</accession>
<evidence type="ECO:0000256" key="1">
    <source>
        <dbReference type="SAM" id="Phobius"/>
    </source>
</evidence>
<keyword evidence="1" id="KW-1133">Transmembrane helix</keyword>
<dbReference type="Gene3D" id="3.40.50.300">
    <property type="entry name" value="P-loop containing nucleotide triphosphate hydrolases"/>
    <property type="match status" value="2"/>
</dbReference>
<feature type="transmembrane region" description="Helical" evidence="1">
    <location>
        <begin position="20"/>
        <end position="42"/>
    </location>
</feature>
<dbReference type="InterPro" id="IPR051162">
    <property type="entry name" value="T4SS_component"/>
</dbReference>
<dbReference type="Pfam" id="PF26449">
    <property type="entry name" value="DUF8128"/>
    <property type="match status" value="1"/>
</dbReference>
<dbReference type="Proteomes" id="UP000177097">
    <property type="component" value="Unassembled WGS sequence"/>
</dbReference>
<dbReference type="InterPro" id="IPR058441">
    <property type="entry name" value="DUF8128"/>
</dbReference>
<dbReference type="EMBL" id="MGDX01000024">
    <property type="protein sequence ID" value="OGL70794.1"/>
    <property type="molecule type" value="Genomic_DNA"/>
</dbReference>
<dbReference type="PANTHER" id="PTHR30121">
    <property type="entry name" value="UNCHARACTERIZED PROTEIN YJGR-RELATED"/>
    <property type="match status" value="1"/>
</dbReference>
<evidence type="ECO:0000313" key="3">
    <source>
        <dbReference type="EMBL" id="OGL70794.1"/>
    </source>
</evidence>
<organism evidence="3 4">
    <name type="scientific">Candidatus Uhrbacteria bacterium RIFCSPHIGHO2_02_FULL_53_13</name>
    <dbReference type="NCBI Taxonomy" id="1802389"/>
    <lineage>
        <taxon>Bacteria</taxon>
        <taxon>Candidatus Uhriibacteriota</taxon>
    </lineage>
</organism>
<proteinExistence type="predicted"/>
<protein>
    <recommendedName>
        <fullName evidence="2">AAA+ ATPase domain-containing protein</fullName>
    </recommendedName>
</protein>
<dbReference type="InterPro" id="IPR003593">
    <property type="entry name" value="AAA+_ATPase"/>
</dbReference>